<protein>
    <submittedName>
        <fullName evidence="2">Uncharacterized protein</fullName>
    </submittedName>
</protein>
<gene>
    <name evidence="2" type="ORF">AWE51_12490</name>
</gene>
<comment type="caution">
    <text evidence="2">The sequence shown here is derived from an EMBL/GenBank/DDBJ whole genome shotgun (WGS) entry which is preliminary data.</text>
</comment>
<dbReference type="Proteomes" id="UP000076715">
    <property type="component" value="Unassembled WGS sequence"/>
</dbReference>
<accession>A0A162CMA8</accession>
<dbReference type="STRING" id="1642818.AWE51_12490"/>
<keyword evidence="1" id="KW-0812">Transmembrane</keyword>
<name>A0A162CMA8_9FLAO</name>
<feature type="transmembrane region" description="Helical" evidence="1">
    <location>
        <begin position="20"/>
        <end position="43"/>
    </location>
</feature>
<evidence type="ECO:0000256" key="1">
    <source>
        <dbReference type="SAM" id="Phobius"/>
    </source>
</evidence>
<organism evidence="2 3">
    <name type="scientific">Aquimarina aggregata</name>
    <dbReference type="NCBI Taxonomy" id="1642818"/>
    <lineage>
        <taxon>Bacteria</taxon>
        <taxon>Pseudomonadati</taxon>
        <taxon>Bacteroidota</taxon>
        <taxon>Flavobacteriia</taxon>
        <taxon>Flavobacteriales</taxon>
        <taxon>Flavobacteriaceae</taxon>
        <taxon>Aquimarina</taxon>
    </lineage>
</organism>
<dbReference type="AlphaFoldDB" id="A0A162CMA8"/>
<feature type="transmembrane region" description="Helical" evidence="1">
    <location>
        <begin position="112"/>
        <end position="130"/>
    </location>
</feature>
<keyword evidence="1" id="KW-0472">Membrane</keyword>
<feature type="transmembrane region" description="Helical" evidence="1">
    <location>
        <begin position="80"/>
        <end position="100"/>
    </location>
</feature>
<keyword evidence="3" id="KW-1185">Reference proteome</keyword>
<keyword evidence="1" id="KW-1133">Transmembrane helix</keyword>
<reference evidence="2 3" key="1">
    <citation type="submission" date="2016-01" db="EMBL/GenBank/DDBJ databases">
        <title>The draft genome sequence of Aquimarina sp. RZW4-3-2.</title>
        <authorList>
            <person name="Wang Y."/>
        </authorList>
    </citation>
    <scope>NUCLEOTIDE SEQUENCE [LARGE SCALE GENOMIC DNA]</scope>
    <source>
        <strain evidence="2 3">RZW4-3-2</strain>
    </source>
</reference>
<evidence type="ECO:0000313" key="3">
    <source>
        <dbReference type="Proteomes" id="UP000076715"/>
    </source>
</evidence>
<dbReference type="EMBL" id="LQRT01000035">
    <property type="protein sequence ID" value="KZS39354.1"/>
    <property type="molecule type" value="Genomic_DNA"/>
</dbReference>
<evidence type="ECO:0000313" key="2">
    <source>
        <dbReference type="EMBL" id="KZS39354.1"/>
    </source>
</evidence>
<dbReference type="RefSeq" id="WP_066317484.1">
    <property type="nucleotide sequence ID" value="NZ_LQRT01000035.1"/>
</dbReference>
<sequence>MNNKTRFLVSFLIIIVNRSLGSFFTSIDVLLSPVALISIAILFRDNEQNSILKSGILTFLLSVHNYNIAPQFPVIDYEDVSQWIYVLPYLSIILAYFIFIKGTLKNNHETKNGKIVSIILFPILLIWFHLLPYIDFEDNRIEDPYEKVRTGKAR</sequence>
<proteinExistence type="predicted"/>